<dbReference type="InterPro" id="IPR011990">
    <property type="entry name" value="TPR-like_helical_dom_sf"/>
</dbReference>
<name>A0AAD7Q1W4_QUISA</name>
<dbReference type="InterPro" id="IPR002885">
    <property type="entry name" value="PPR_rpt"/>
</dbReference>
<dbReference type="Gene3D" id="1.25.40.10">
    <property type="entry name" value="Tetratricopeptide repeat domain"/>
    <property type="match status" value="5"/>
</dbReference>
<feature type="repeat" description="PPR" evidence="2">
    <location>
        <begin position="53"/>
        <end position="83"/>
    </location>
</feature>
<feature type="repeat" description="PPR" evidence="2">
    <location>
        <begin position="348"/>
        <end position="382"/>
    </location>
</feature>
<dbReference type="FunFam" id="1.25.40.10:FF:000090">
    <property type="entry name" value="Pentatricopeptide repeat-containing protein, chloroplastic"/>
    <property type="match status" value="1"/>
</dbReference>
<protein>
    <submittedName>
        <fullName evidence="3">Pentatricopeptide repeat-containing protein</fullName>
    </submittedName>
</protein>
<comment type="caution">
    <text evidence="3">The sequence shown here is derived from an EMBL/GenBank/DDBJ whole genome shotgun (WGS) entry which is preliminary data.</text>
</comment>
<dbReference type="Proteomes" id="UP001163823">
    <property type="component" value="Chromosome 4"/>
</dbReference>
<dbReference type="NCBIfam" id="TIGR00756">
    <property type="entry name" value="PPR"/>
    <property type="match status" value="6"/>
</dbReference>
<dbReference type="PROSITE" id="PS51375">
    <property type="entry name" value="PPR"/>
    <property type="match status" value="4"/>
</dbReference>
<evidence type="ECO:0000313" key="3">
    <source>
        <dbReference type="EMBL" id="KAJ7973096.1"/>
    </source>
</evidence>
<reference evidence="3" key="1">
    <citation type="journal article" date="2023" name="Science">
        <title>Elucidation of the pathway for biosynthesis of saponin adjuvants from the soapbark tree.</title>
        <authorList>
            <person name="Reed J."/>
            <person name="Orme A."/>
            <person name="El-Demerdash A."/>
            <person name="Owen C."/>
            <person name="Martin L.B.B."/>
            <person name="Misra R.C."/>
            <person name="Kikuchi S."/>
            <person name="Rejzek M."/>
            <person name="Martin A.C."/>
            <person name="Harkess A."/>
            <person name="Leebens-Mack J."/>
            <person name="Louveau T."/>
            <person name="Stephenson M.J."/>
            <person name="Osbourn A."/>
        </authorList>
    </citation>
    <scope>NUCLEOTIDE SEQUENCE</scope>
    <source>
        <strain evidence="3">S10</strain>
    </source>
</reference>
<dbReference type="EMBL" id="JARAOO010000004">
    <property type="protein sequence ID" value="KAJ7973096.1"/>
    <property type="molecule type" value="Genomic_DNA"/>
</dbReference>
<dbReference type="AlphaFoldDB" id="A0AAD7Q1W4"/>
<dbReference type="SUPFAM" id="SSF48452">
    <property type="entry name" value="TPR-like"/>
    <property type="match status" value="1"/>
</dbReference>
<proteinExistence type="predicted"/>
<dbReference type="EMBL" id="JARAOO010000004">
    <property type="protein sequence ID" value="KAJ7973097.1"/>
    <property type="molecule type" value="Genomic_DNA"/>
</dbReference>
<dbReference type="InterPro" id="IPR046960">
    <property type="entry name" value="PPR_At4g14850-like_plant"/>
</dbReference>
<evidence type="ECO:0000313" key="4">
    <source>
        <dbReference type="Proteomes" id="UP001163823"/>
    </source>
</evidence>
<gene>
    <name evidence="3" type="ORF">O6P43_010885</name>
</gene>
<dbReference type="GO" id="GO:0003723">
    <property type="term" value="F:RNA binding"/>
    <property type="evidence" value="ECO:0007669"/>
    <property type="project" value="InterPro"/>
</dbReference>
<dbReference type="Pfam" id="PF13041">
    <property type="entry name" value="PPR_2"/>
    <property type="match status" value="3"/>
</dbReference>
<evidence type="ECO:0000256" key="2">
    <source>
        <dbReference type="PROSITE-ProRule" id="PRU00708"/>
    </source>
</evidence>
<dbReference type="Pfam" id="PF20431">
    <property type="entry name" value="E_motif"/>
    <property type="match status" value="1"/>
</dbReference>
<accession>A0AAD7Q1W4</accession>
<feature type="repeat" description="PPR" evidence="2">
    <location>
        <begin position="84"/>
        <end position="118"/>
    </location>
</feature>
<sequence>MRGLNKFFCLTSSTRQICTVSTANLNDLINTFIQNNYIREARKLFDENPTSRNLVSWNTMITGYVKNDQFRHAKDLFDQMPVKDDVSWNIMLSGFQKTRNTDGLYRCFLEMGRLGVRPNDYTLSTVLSAVLNTAYDVLVQQIHALAVCLALNLSGFVGSTLMKWYASVGNKEDLGRAFDEILVKEVTPWNALIFGYMKLGSMAEAQRAFDLMPERNIVSWTTLVDGYIRNQRIDKARSIFNKMDERNVVSWTVMTRGYVQNLRFLDAFRLFLLMSNSGIRPNHYTFSSMLDACAGCSSILMGQQVHGSIFKSGIRDDVILSTSIVDMYAKCGDMDAAYKVFESILNKNVASWNSIIGGYARHGLATRALEVFERMKAAGFRPDNITFVNVLSACGHGGLVEIGEWHFDTMLAQYGILAELEHYACMVDLYGKAGQLDKAETLIKEMPLEPDVVVWGALLSACGLHSNLELGEFAAERIREQKSDHPASYSILSKIHGEKGVWSDVIELRNMMKERQIRKQKASSWV</sequence>
<keyword evidence="4" id="KW-1185">Reference proteome</keyword>
<dbReference type="GO" id="GO:0009451">
    <property type="term" value="P:RNA modification"/>
    <property type="evidence" value="ECO:0007669"/>
    <property type="project" value="InterPro"/>
</dbReference>
<dbReference type="PANTHER" id="PTHR47926:SF511">
    <property type="entry name" value="PENTATRICOPEPTIDE REPEAT-CONTAINING PROTEIN"/>
    <property type="match status" value="1"/>
</dbReference>
<feature type="repeat" description="PPR" evidence="2">
    <location>
        <begin position="216"/>
        <end position="250"/>
    </location>
</feature>
<evidence type="ECO:0000256" key="1">
    <source>
        <dbReference type="ARBA" id="ARBA00022737"/>
    </source>
</evidence>
<organism evidence="3 4">
    <name type="scientific">Quillaja saponaria</name>
    <name type="common">Soap bark tree</name>
    <dbReference type="NCBI Taxonomy" id="32244"/>
    <lineage>
        <taxon>Eukaryota</taxon>
        <taxon>Viridiplantae</taxon>
        <taxon>Streptophyta</taxon>
        <taxon>Embryophyta</taxon>
        <taxon>Tracheophyta</taxon>
        <taxon>Spermatophyta</taxon>
        <taxon>Magnoliopsida</taxon>
        <taxon>eudicotyledons</taxon>
        <taxon>Gunneridae</taxon>
        <taxon>Pentapetalae</taxon>
        <taxon>rosids</taxon>
        <taxon>fabids</taxon>
        <taxon>Fabales</taxon>
        <taxon>Quillajaceae</taxon>
        <taxon>Quillaja</taxon>
    </lineage>
</organism>
<dbReference type="InterPro" id="IPR046848">
    <property type="entry name" value="E_motif"/>
</dbReference>
<dbReference type="Pfam" id="PF01535">
    <property type="entry name" value="PPR"/>
    <property type="match status" value="3"/>
</dbReference>
<dbReference type="PANTHER" id="PTHR47926">
    <property type="entry name" value="PENTATRICOPEPTIDE REPEAT-CONTAINING PROTEIN"/>
    <property type="match status" value="1"/>
</dbReference>
<dbReference type="KEGG" id="qsa:O6P43_010885"/>
<keyword evidence="1" id="KW-0677">Repeat</keyword>